<evidence type="ECO:0000256" key="5">
    <source>
        <dbReference type="ARBA" id="ARBA00022692"/>
    </source>
</evidence>
<accession>A0A1T5AP46</accession>
<keyword evidence="7" id="KW-0472">Membrane</keyword>
<keyword evidence="3 9" id="KW-0328">Glycosyltransferase</keyword>
<dbReference type="Proteomes" id="UP000190230">
    <property type="component" value="Unassembled WGS sequence"/>
</dbReference>
<dbReference type="Gene3D" id="3.90.1480.20">
    <property type="entry name" value="Glycosyl transferase family 29"/>
    <property type="match status" value="1"/>
</dbReference>
<evidence type="ECO:0000256" key="7">
    <source>
        <dbReference type="ARBA" id="ARBA00023136"/>
    </source>
</evidence>
<keyword evidence="6" id="KW-1133">Transmembrane helix</keyword>
<dbReference type="AlphaFoldDB" id="A0A1T5AP46"/>
<evidence type="ECO:0000313" key="9">
    <source>
        <dbReference type="EMBL" id="SKB36645.1"/>
    </source>
</evidence>
<dbReference type="InterPro" id="IPR001675">
    <property type="entry name" value="Glyco_trans_29"/>
</dbReference>
<keyword evidence="4 9" id="KW-0808">Transferase</keyword>
<protein>
    <submittedName>
        <fullName evidence="9">Glycosyltransferase family 29 (Sialyltransferase)</fullName>
    </submittedName>
</protein>
<dbReference type="GO" id="GO:0016020">
    <property type="term" value="C:membrane"/>
    <property type="evidence" value="ECO:0007669"/>
    <property type="project" value="UniProtKB-SubCell"/>
</dbReference>
<proteinExistence type="predicted"/>
<keyword evidence="8" id="KW-0325">Glycoprotein</keyword>
<dbReference type="Pfam" id="PF00777">
    <property type="entry name" value="Glyco_transf_29"/>
    <property type="match status" value="1"/>
</dbReference>
<keyword evidence="5" id="KW-0812">Transmembrane</keyword>
<gene>
    <name evidence="9" type="ORF">SAMN05660776_0750</name>
</gene>
<dbReference type="EMBL" id="FUYY01000001">
    <property type="protein sequence ID" value="SKB36645.1"/>
    <property type="molecule type" value="Genomic_DNA"/>
</dbReference>
<evidence type="ECO:0000256" key="6">
    <source>
        <dbReference type="ARBA" id="ARBA00022989"/>
    </source>
</evidence>
<keyword evidence="10" id="KW-1185">Reference proteome</keyword>
<dbReference type="InterPro" id="IPR038578">
    <property type="entry name" value="GT29-like_sf"/>
</dbReference>
<dbReference type="STRING" id="241145.SAMN05660776_0750"/>
<dbReference type="GO" id="GO:0008373">
    <property type="term" value="F:sialyltransferase activity"/>
    <property type="evidence" value="ECO:0007669"/>
    <property type="project" value="InterPro"/>
</dbReference>
<evidence type="ECO:0000313" key="10">
    <source>
        <dbReference type="Proteomes" id="UP000190230"/>
    </source>
</evidence>
<evidence type="ECO:0000256" key="4">
    <source>
        <dbReference type="ARBA" id="ARBA00022679"/>
    </source>
</evidence>
<evidence type="ECO:0000256" key="3">
    <source>
        <dbReference type="ARBA" id="ARBA00022676"/>
    </source>
</evidence>
<evidence type="ECO:0000256" key="8">
    <source>
        <dbReference type="ARBA" id="ARBA00023180"/>
    </source>
</evidence>
<dbReference type="GO" id="GO:0012505">
    <property type="term" value="C:endomembrane system"/>
    <property type="evidence" value="ECO:0007669"/>
    <property type="project" value="UniProtKB-SubCell"/>
</dbReference>
<comment type="subcellular location">
    <subcellularLocation>
        <location evidence="2">Endomembrane system</location>
    </subcellularLocation>
    <subcellularLocation>
        <location evidence="1">Membrane</location>
        <topology evidence="1">Single-pass membrane protein</topology>
    </subcellularLocation>
</comment>
<sequence length="228" mass="26490">MFLSLRIFNLKRHLKDKRVAIIGAADSVFDEKNGDYIDSFDVVIRINKSALVWNKENADYLGSKFTYLFHSFYENNYSGGGPINFKEFKKLGIQNLVHPNSDSKGLKAHLNFYKRHLKLKKTYILSPRLYKKITKELGCFQPTVGFSAIYSALNTDCKELYLTGFTFFKSPYLPGYRDDLRDTISNKRHIEKQGIHDPDVEFEVFKNLVQNSGNKRIILDSRLRKLIT</sequence>
<organism evidence="9 10">
    <name type="scientific">Salegentibacter holothuriorum</name>
    <dbReference type="NCBI Taxonomy" id="241145"/>
    <lineage>
        <taxon>Bacteria</taxon>
        <taxon>Pseudomonadati</taxon>
        <taxon>Bacteroidota</taxon>
        <taxon>Flavobacteriia</taxon>
        <taxon>Flavobacteriales</taxon>
        <taxon>Flavobacteriaceae</taxon>
        <taxon>Salegentibacter</taxon>
    </lineage>
</organism>
<name>A0A1T5AP46_9FLAO</name>
<evidence type="ECO:0000256" key="2">
    <source>
        <dbReference type="ARBA" id="ARBA00004308"/>
    </source>
</evidence>
<evidence type="ECO:0000256" key="1">
    <source>
        <dbReference type="ARBA" id="ARBA00004167"/>
    </source>
</evidence>
<reference evidence="10" key="1">
    <citation type="submission" date="2017-02" db="EMBL/GenBank/DDBJ databases">
        <authorList>
            <person name="Varghese N."/>
            <person name="Submissions S."/>
        </authorList>
    </citation>
    <scope>NUCLEOTIDE SEQUENCE [LARGE SCALE GENOMIC DNA]</scope>
    <source>
        <strain evidence="10">DSM 23405</strain>
    </source>
</reference>